<dbReference type="EMBL" id="JPOX01000014">
    <property type="protein sequence ID" value="KFX47805.1"/>
    <property type="molecule type" value="Genomic_DNA"/>
</dbReference>
<proteinExistence type="predicted"/>
<gene>
    <name evidence="2" type="ORF">GQ26_0141970</name>
</gene>
<evidence type="ECO:0000313" key="2">
    <source>
        <dbReference type="EMBL" id="KFX47805.1"/>
    </source>
</evidence>
<reference evidence="2" key="1">
    <citation type="journal article" date="2014" name="PLoS Genet.">
        <title>Signature Gene Expression Reveals Novel Clues to the Molecular Mechanisms of Dimorphic Transition in Penicillium marneffei.</title>
        <authorList>
            <person name="Yang E."/>
            <person name="Wang G."/>
            <person name="Cai J."/>
            <person name="Woo P.C."/>
            <person name="Lau S.K."/>
            <person name="Yuen K.-Y."/>
            <person name="Chow W.-N."/>
            <person name="Lin X."/>
        </authorList>
    </citation>
    <scope>NUCLEOTIDE SEQUENCE [LARGE SCALE GENOMIC DNA]</scope>
    <source>
        <strain evidence="2">PM1</strain>
    </source>
</reference>
<name>A0A093V6I6_TALMA</name>
<feature type="transmembrane region" description="Helical" evidence="1">
    <location>
        <begin position="120"/>
        <end position="137"/>
    </location>
</feature>
<feature type="non-terminal residue" evidence="2">
    <location>
        <position position="1"/>
    </location>
</feature>
<dbReference type="InterPro" id="IPR024316">
    <property type="entry name" value="APQ12"/>
</dbReference>
<dbReference type="eggNOG" id="ENOG502T2BZ">
    <property type="taxonomic scope" value="Eukaryota"/>
</dbReference>
<comment type="caution">
    <text evidence="2">The sequence shown here is derived from an EMBL/GenBank/DDBJ whole genome shotgun (WGS) entry which is preliminary data.</text>
</comment>
<evidence type="ECO:0000256" key="1">
    <source>
        <dbReference type="SAM" id="Phobius"/>
    </source>
</evidence>
<keyword evidence="1" id="KW-0812">Transmembrane</keyword>
<dbReference type="GO" id="GO:0003677">
    <property type="term" value="F:DNA binding"/>
    <property type="evidence" value="ECO:0007669"/>
    <property type="project" value="UniProtKB-KW"/>
</dbReference>
<accession>A0A093V6I6</accession>
<keyword evidence="2" id="KW-0238">DNA-binding</keyword>
<organism evidence="2">
    <name type="scientific">Talaromyces marneffei PM1</name>
    <dbReference type="NCBI Taxonomy" id="1077442"/>
    <lineage>
        <taxon>Eukaryota</taxon>
        <taxon>Fungi</taxon>
        <taxon>Dikarya</taxon>
        <taxon>Ascomycota</taxon>
        <taxon>Pezizomycotina</taxon>
        <taxon>Eurotiomycetes</taxon>
        <taxon>Eurotiomycetidae</taxon>
        <taxon>Eurotiales</taxon>
        <taxon>Trichocomaceae</taxon>
        <taxon>Talaromyces</taxon>
        <taxon>Talaromyces sect. Talaromyces</taxon>
    </lineage>
</organism>
<keyword evidence="1" id="KW-0472">Membrane</keyword>
<dbReference type="AlphaFoldDB" id="A0A093V6I6"/>
<sequence>YTCLQDRDITRQFINIARVRTNHPSRRLFSICIGEREPENKKSRTGVNRNRMEFLQDSILPSLRTYSILLFRKTLSTLSNPQEADKFLSNIQQDYLEPYLLAPLANILDTSSSAFSTSNILSILTLLLTLYISLRILDYARRVIMFWVMLVVRLAFWATVVWLGIWIYNVGIEKAVQDAGWFWGVVQGFLEDFVVKANSESAAGRGGQYYGGAGNVGTRGYGGAGKTSGYWHDRNRRA</sequence>
<feature type="transmembrane region" description="Helical" evidence="1">
    <location>
        <begin position="144"/>
        <end position="168"/>
    </location>
</feature>
<protein>
    <submittedName>
        <fullName evidence="2">Major DNA-binding protein</fullName>
    </submittedName>
</protein>
<keyword evidence="1" id="KW-1133">Transmembrane helix</keyword>
<dbReference type="HOGENOM" id="CLU_112520_0_0_1"/>
<dbReference type="Pfam" id="PF12716">
    <property type="entry name" value="Apq12"/>
    <property type="match status" value="1"/>
</dbReference>